<dbReference type="AlphaFoldDB" id="A0A1T4NIW7"/>
<keyword evidence="2" id="KW-0812">Transmembrane</keyword>
<evidence type="ECO:0000256" key="1">
    <source>
        <dbReference type="SAM" id="Coils"/>
    </source>
</evidence>
<organism evidence="3 4">
    <name type="scientific">Carboxydocella sporoproducens DSM 16521</name>
    <dbReference type="NCBI Taxonomy" id="1121270"/>
    <lineage>
        <taxon>Bacteria</taxon>
        <taxon>Bacillati</taxon>
        <taxon>Bacillota</taxon>
        <taxon>Clostridia</taxon>
        <taxon>Eubacteriales</taxon>
        <taxon>Clostridiales Family XVI. Incertae Sedis</taxon>
        <taxon>Carboxydocella</taxon>
    </lineage>
</organism>
<feature type="coiled-coil region" evidence="1">
    <location>
        <begin position="42"/>
        <end position="69"/>
    </location>
</feature>
<dbReference type="OrthoDB" id="2382049at2"/>
<proteinExistence type="predicted"/>
<gene>
    <name evidence="3" type="ORF">SAMN02745885_00921</name>
</gene>
<feature type="transmembrane region" description="Helical" evidence="2">
    <location>
        <begin position="6"/>
        <end position="28"/>
    </location>
</feature>
<evidence type="ECO:0000256" key="2">
    <source>
        <dbReference type="SAM" id="Phobius"/>
    </source>
</evidence>
<evidence type="ECO:0000313" key="3">
    <source>
        <dbReference type="EMBL" id="SJZ78987.1"/>
    </source>
</evidence>
<name>A0A1T4NIW7_9FIRM</name>
<accession>A0A1T4NIW7</accession>
<dbReference type="Pfam" id="PF11382">
    <property type="entry name" value="MctB"/>
    <property type="match status" value="1"/>
</dbReference>
<dbReference type="InterPro" id="IPR021522">
    <property type="entry name" value="MctB"/>
</dbReference>
<keyword evidence="2" id="KW-0472">Membrane</keyword>
<protein>
    <submittedName>
        <fullName evidence="3">Copper transport outer membrane protein, MctB</fullName>
    </submittedName>
</protein>
<sequence length="314" mass="34331">MFDLRYHIVSLVAVFLALGIGILIGSAMETDNTLIQQQKVLTDRLAADLEKLRGENKEAMEKLAKEQKESAQQEEFVKEVLPVLIKNRLTGYRVAIIDTGDYGFNDDLLDILKKAGAVVTSTSVLSRDFVLADPQLQKEVAAFLGVDPNSQAAIVKEMTWQVTRGLVVGDNLAVIKFLTDKKLLKITGAYGQPLQGVIIIGGSQQPQTAQFRVENIDLPLIEALQQKGIEIFGTEYSRVAVSYMKNYQRYKISTIDNIDTPMGQVALVAAMEGRPGDYGIKATAGRLLPDLNREVKRIVLPGSVPGAGVSTSPQ</sequence>
<keyword evidence="4" id="KW-1185">Reference proteome</keyword>
<evidence type="ECO:0000313" key="4">
    <source>
        <dbReference type="Proteomes" id="UP000189933"/>
    </source>
</evidence>
<dbReference type="GO" id="GO:0016020">
    <property type="term" value="C:membrane"/>
    <property type="evidence" value="ECO:0007669"/>
    <property type="project" value="InterPro"/>
</dbReference>
<reference evidence="4" key="1">
    <citation type="submission" date="2017-02" db="EMBL/GenBank/DDBJ databases">
        <authorList>
            <person name="Varghese N."/>
            <person name="Submissions S."/>
        </authorList>
    </citation>
    <scope>NUCLEOTIDE SEQUENCE [LARGE SCALE GENOMIC DNA]</scope>
    <source>
        <strain evidence="4">DSM 16521</strain>
    </source>
</reference>
<dbReference type="Proteomes" id="UP000189933">
    <property type="component" value="Unassembled WGS sequence"/>
</dbReference>
<keyword evidence="1" id="KW-0175">Coiled coil</keyword>
<dbReference type="EMBL" id="FUXM01000007">
    <property type="protein sequence ID" value="SJZ78987.1"/>
    <property type="molecule type" value="Genomic_DNA"/>
</dbReference>
<keyword evidence="2" id="KW-1133">Transmembrane helix</keyword>
<dbReference type="GO" id="GO:0055070">
    <property type="term" value="P:copper ion homeostasis"/>
    <property type="evidence" value="ECO:0007669"/>
    <property type="project" value="InterPro"/>
</dbReference>
<dbReference type="RefSeq" id="WP_078665018.1">
    <property type="nucleotide sequence ID" value="NZ_FUXM01000007.1"/>
</dbReference>